<dbReference type="EMBL" id="BCMG01000002">
    <property type="protein sequence ID" value="GAX00481.1"/>
    <property type="molecule type" value="Genomic_DNA"/>
</dbReference>
<dbReference type="GO" id="GO:0032259">
    <property type="term" value="P:methylation"/>
    <property type="evidence" value="ECO:0007669"/>
    <property type="project" value="UniProtKB-KW"/>
</dbReference>
<comment type="caution">
    <text evidence="7">The sequence shown here is derived from an EMBL/GenBank/DDBJ whole genome shotgun (WGS) entry which is preliminary data.</text>
</comment>
<dbReference type="InterPro" id="IPR050714">
    <property type="entry name" value="Cobalamin_biosynth_MTase"/>
</dbReference>
<evidence type="ECO:0000256" key="1">
    <source>
        <dbReference type="ARBA" id="ARBA00004953"/>
    </source>
</evidence>
<comment type="pathway">
    <text evidence="1">Cofactor biosynthesis; adenosylcobalamin biosynthesis.</text>
</comment>
<feature type="domain" description="Methyltransferase small" evidence="6">
    <location>
        <begin position="21"/>
        <end position="125"/>
    </location>
</feature>
<evidence type="ECO:0000259" key="6">
    <source>
        <dbReference type="Pfam" id="PF05175"/>
    </source>
</evidence>
<reference evidence="7 8" key="1">
    <citation type="submission" date="2015-11" db="EMBL/GenBank/DDBJ databases">
        <title>Draft genome sequences of new species of the genus Lactobacillus isolated from orchardgrass silage.</title>
        <authorList>
            <person name="Tohno M."/>
            <person name="Tanizawa Y."/>
            <person name="Arita M."/>
        </authorList>
    </citation>
    <scope>NUCLEOTIDE SEQUENCE [LARGE SCALE GENOMIC DNA]</scope>
    <source>
        <strain evidence="7 8">IWT126</strain>
    </source>
</reference>
<dbReference type="PANTHER" id="PTHR43182:SF1">
    <property type="entry name" value="COBALT-PRECORRIN-7 C(5)-METHYLTRANSFERASE"/>
    <property type="match status" value="1"/>
</dbReference>
<dbReference type="NCBIfam" id="NF006138">
    <property type="entry name" value="PRK08287.1"/>
    <property type="match status" value="1"/>
</dbReference>
<keyword evidence="3" id="KW-0489">Methyltransferase</keyword>
<evidence type="ECO:0000313" key="8">
    <source>
        <dbReference type="Proteomes" id="UP000198402"/>
    </source>
</evidence>
<keyword evidence="4" id="KW-0808">Transferase</keyword>
<dbReference type="GO" id="GO:0008276">
    <property type="term" value="F:protein methyltransferase activity"/>
    <property type="evidence" value="ECO:0007669"/>
    <property type="project" value="InterPro"/>
</dbReference>
<dbReference type="Gene3D" id="3.40.50.150">
    <property type="entry name" value="Vaccinia Virus protein VP39"/>
    <property type="match status" value="1"/>
</dbReference>
<dbReference type="Pfam" id="PF05175">
    <property type="entry name" value="MTS"/>
    <property type="match status" value="1"/>
</dbReference>
<dbReference type="PANTHER" id="PTHR43182">
    <property type="entry name" value="COBALT-PRECORRIN-6B C(15)-METHYLTRANSFERASE (DECARBOXYLATING)"/>
    <property type="match status" value="1"/>
</dbReference>
<accession>A0A1Z5IGC3</accession>
<dbReference type="InterPro" id="IPR007848">
    <property type="entry name" value="Small_mtfrase_dom"/>
</dbReference>
<evidence type="ECO:0000256" key="3">
    <source>
        <dbReference type="ARBA" id="ARBA00022603"/>
    </source>
</evidence>
<organism evidence="7 8">
    <name type="scientific">Secundilactobacillus silagei JCM 19001</name>
    <dbReference type="NCBI Taxonomy" id="1302250"/>
    <lineage>
        <taxon>Bacteria</taxon>
        <taxon>Bacillati</taxon>
        <taxon>Bacillota</taxon>
        <taxon>Bacilli</taxon>
        <taxon>Lactobacillales</taxon>
        <taxon>Lactobacillaceae</taxon>
        <taxon>Secundilactobacillus</taxon>
    </lineage>
</organism>
<keyword evidence="5" id="KW-0949">S-adenosyl-L-methionine</keyword>
<name>A0A1Z5IGC3_9LACO</name>
<evidence type="ECO:0000313" key="7">
    <source>
        <dbReference type="EMBL" id="GAX00481.1"/>
    </source>
</evidence>
<sequence>MFLRSKVPMTKSEVRALSIDKLRLQGKHSMLDIGSGTGSVSIQAALEFPDLQVTSVEHHDDAIDIMQQNMDKFKTANIDLVKGEAPDDVPNQMYDAIFVGGSGSNLEEIIDFALSHLNPDGTLVLNFILQENAMQAFSYLDQNQAVTLEMSEVRVSKWHGLGKGHYFKPQNPTLIISATRKE</sequence>
<protein>
    <submittedName>
        <fullName evidence="7">Cobalt-precorrin-6Y C(15)-methyltransferase</fullName>
    </submittedName>
</protein>
<keyword evidence="8" id="KW-1185">Reference proteome</keyword>
<dbReference type="AlphaFoldDB" id="A0A1Z5IGC3"/>
<dbReference type="SUPFAM" id="SSF53335">
    <property type="entry name" value="S-adenosyl-L-methionine-dependent methyltransferases"/>
    <property type="match status" value="1"/>
</dbReference>
<dbReference type="GO" id="GO:0009236">
    <property type="term" value="P:cobalamin biosynthetic process"/>
    <property type="evidence" value="ECO:0007669"/>
    <property type="project" value="UniProtKB-UniPathway"/>
</dbReference>
<dbReference type="Proteomes" id="UP000198402">
    <property type="component" value="Unassembled WGS sequence"/>
</dbReference>
<proteinExistence type="predicted"/>
<gene>
    <name evidence="7" type="ORF">IWT126_00496</name>
</gene>
<dbReference type="UniPathway" id="UPA00148"/>
<keyword evidence="2" id="KW-0169">Cobalamin biosynthesis</keyword>
<dbReference type="STRING" id="1302250.GCA_001313225_02908"/>
<dbReference type="CDD" id="cd02440">
    <property type="entry name" value="AdoMet_MTases"/>
    <property type="match status" value="1"/>
</dbReference>
<evidence type="ECO:0000256" key="4">
    <source>
        <dbReference type="ARBA" id="ARBA00022679"/>
    </source>
</evidence>
<dbReference type="NCBIfam" id="TIGR02469">
    <property type="entry name" value="CbiT"/>
    <property type="match status" value="1"/>
</dbReference>
<dbReference type="InterPro" id="IPR029063">
    <property type="entry name" value="SAM-dependent_MTases_sf"/>
</dbReference>
<evidence type="ECO:0000256" key="5">
    <source>
        <dbReference type="ARBA" id="ARBA00022691"/>
    </source>
</evidence>
<dbReference type="InterPro" id="IPR014008">
    <property type="entry name" value="Cbl_synth_MTase_CbiT"/>
</dbReference>
<evidence type="ECO:0000256" key="2">
    <source>
        <dbReference type="ARBA" id="ARBA00022573"/>
    </source>
</evidence>